<keyword evidence="1" id="KW-0472">Membrane</keyword>
<gene>
    <name evidence="2" type="ORF">J2Z76_002622</name>
</gene>
<keyword evidence="1" id="KW-0812">Transmembrane</keyword>
<reference evidence="2 3" key="1">
    <citation type="submission" date="2021-03" db="EMBL/GenBank/DDBJ databases">
        <title>Genomic Encyclopedia of Type Strains, Phase IV (KMG-IV): sequencing the most valuable type-strain genomes for metagenomic binning, comparative biology and taxonomic classification.</title>
        <authorList>
            <person name="Goeker M."/>
        </authorList>
    </citation>
    <scope>NUCLEOTIDE SEQUENCE [LARGE SCALE GENOMIC DNA]</scope>
    <source>
        <strain evidence="2 3">DSM 24004</strain>
    </source>
</reference>
<evidence type="ECO:0008006" key="4">
    <source>
        <dbReference type="Google" id="ProtNLM"/>
    </source>
</evidence>
<dbReference type="EMBL" id="JAGGKS010000008">
    <property type="protein sequence ID" value="MBP1926752.1"/>
    <property type="molecule type" value="Genomic_DNA"/>
</dbReference>
<dbReference type="RefSeq" id="WP_209512481.1">
    <property type="nucleotide sequence ID" value="NZ_JAGGKS010000008.1"/>
</dbReference>
<proteinExistence type="predicted"/>
<name>A0ABS4GGC9_9FIRM</name>
<comment type="caution">
    <text evidence="2">The sequence shown here is derived from an EMBL/GenBank/DDBJ whole genome shotgun (WGS) entry which is preliminary data.</text>
</comment>
<feature type="transmembrane region" description="Helical" evidence="1">
    <location>
        <begin position="7"/>
        <end position="26"/>
    </location>
</feature>
<dbReference type="Proteomes" id="UP001519342">
    <property type="component" value="Unassembled WGS sequence"/>
</dbReference>
<evidence type="ECO:0000313" key="2">
    <source>
        <dbReference type="EMBL" id="MBP1926752.1"/>
    </source>
</evidence>
<sequence length="145" mass="17135">MTKIRKRIILLLLIVIVAVICFYSTYRIRSFESVIGIKANNIDKIIIGDKVLNENYEGLISFFNSYEYKKLLSHNFDFAEEFPDGLKTYLIFIYSNNGELTFINPMENYILINTELYHIVDDEIDHSFLTDYYKSIDDSYIIKIK</sequence>
<protein>
    <recommendedName>
        <fullName evidence="4">Lipoprotein</fullName>
    </recommendedName>
</protein>
<keyword evidence="1" id="KW-1133">Transmembrane helix</keyword>
<accession>A0ABS4GGC9</accession>
<keyword evidence="3" id="KW-1185">Reference proteome</keyword>
<organism evidence="2 3">
    <name type="scientific">Sedimentibacter acidaminivorans</name>
    <dbReference type="NCBI Taxonomy" id="913099"/>
    <lineage>
        <taxon>Bacteria</taxon>
        <taxon>Bacillati</taxon>
        <taxon>Bacillota</taxon>
        <taxon>Tissierellia</taxon>
        <taxon>Sedimentibacter</taxon>
    </lineage>
</organism>
<evidence type="ECO:0000256" key="1">
    <source>
        <dbReference type="SAM" id="Phobius"/>
    </source>
</evidence>
<evidence type="ECO:0000313" key="3">
    <source>
        <dbReference type="Proteomes" id="UP001519342"/>
    </source>
</evidence>